<evidence type="ECO:0000259" key="1">
    <source>
        <dbReference type="SMART" id="SM00506"/>
    </source>
</evidence>
<proteinExistence type="predicted"/>
<dbReference type="HOGENOM" id="CLU_093588_0_0_1"/>
<reference evidence="2 3" key="1">
    <citation type="journal article" date="2009" name="Nature">
        <title>Evolution of pathogenicity and sexual reproduction in eight Candida genomes.</title>
        <authorList>
            <person name="Butler G."/>
            <person name="Rasmussen M.D."/>
            <person name="Lin M.F."/>
            <person name="Santos M.A."/>
            <person name="Sakthikumar S."/>
            <person name="Munro C.A."/>
            <person name="Rheinbay E."/>
            <person name="Grabherr M."/>
            <person name="Forche A."/>
            <person name="Reedy J.L."/>
            <person name="Agrafioti I."/>
            <person name="Arnaud M.B."/>
            <person name="Bates S."/>
            <person name="Brown A.J."/>
            <person name="Brunke S."/>
            <person name="Costanzo M.C."/>
            <person name="Fitzpatrick D.A."/>
            <person name="de Groot P.W."/>
            <person name="Harris D."/>
            <person name="Hoyer L.L."/>
            <person name="Hube B."/>
            <person name="Klis F.M."/>
            <person name="Kodira C."/>
            <person name="Lennard N."/>
            <person name="Logue M.E."/>
            <person name="Martin R."/>
            <person name="Neiman A.M."/>
            <person name="Nikolaou E."/>
            <person name="Quail M.A."/>
            <person name="Quinn J."/>
            <person name="Santos M.C."/>
            <person name="Schmitzberger F.F."/>
            <person name="Sherlock G."/>
            <person name="Shah P."/>
            <person name="Silverstein K.A."/>
            <person name="Skrzypek M.S."/>
            <person name="Soll D."/>
            <person name="Staggs R."/>
            <person name="Stansfield I."/>
            <person name="Stumpf M.P."/>
            <person name="Sudbery P.E."/>
            <person name="Srikantha T."/>
            <person name="Zeng Q."/>
            <person name="Berman J."/>
            <person name="Berriman M."/>
            <person name="Heitman J."/>
            <person name="Gow N.A."/>
            <person name="Lorenz M.C."/>
            <person name="Birren B.W."/>
            <person name="Kellis M."/>
            <person name="Cuomo C.A."/>
        </authorList>
    </citation>
    <scope>NUCLEOTIDE SEQUENCE [LARGE SCALE GENOMIC DNA]</scope>
    <source>
        <strain evidence="3">ATCC 6260 / CBS 566 / DSM 6381 / JCM 1539 / NBRC 10279 / NRRL Y-324</strain>
    </source>
</reference>
<dbReference type="InterPro" id="IPR043472">
    <property type="entry name" value="Macro_dom-like"/>
</dbReference>
<dbReference type="FunCoup" id="A5DBF9">
    <property type="interactions" value="4"/>
</dbReference>
<dbReference type="InParanoid" id="A5DBF9"/>
<dbReference type="GeneID" id="5128818"/>
<accession>A5DBF9</accession>
<dbReference type="RefSeq" id="XP_001487237.2">
    <property type="nucleotide sequence ID" value="XM_001487187.1"/>
</dbReference>
<dbReference type="EMBL" id="CH408155">
    <property type="protein sequence ID" value="EDK36516.2"/>
    <property type="molecule type" value="Genomic_DNA"/>
</dbReference>
<dbReference type="AlphaFoldDB" id="A5DBF9"/>
<dbReference type="InterPro" id="IPR002589">
    <property type="entry name" value="Macro_dom"/>
</dbReference>
<name>A5DBF9_PICGU</name>
<dbReference type="KEGG" id="pgu:PGUG_00614"/>
<dbReference type="eggNOG" id="ENOG502S9WU">
    <property type="taxonomic scope" value="Eukaryota"/>
</dbReference>
<dbReference type="STRING" id="294746.A5DBF9"/>
<dbReference type="Gene3D" id="3.40.220.10">
    <property type="entry name" value="Leucine Aminopeptidase, subunit E, domain 1"/>
    <property type="match status" value="1"/>
</dbReference>
<evidence type="ECO:0000313" key="2">
    <source>
        <dbReference type="EMBL" id="EDK36516.2"/>
    </source>
</evidence>
<gene>
    <name evidence="2" type="ORF">PGUG_00614</name>
</gene>
<protein>
    <recommendedName>
        <fullName evidence="1">Macro domain-containing protein</fullName>
    </recommendedName>
</protein>
<organism evidence="2 3">
    <name type="scientific">Meyerozyma guilliermondii (strain ATCC 6260 / CBS 566 / DSM 6381 / JCM 1539 / NBRC 10279 / NRRL Y-324)</name>
    <name type="common">Yeast</name>
    <name type="synonym">Candida guilliermondii</name>
    <dbReference type="NCBI Taxonomy" id="294746"/>
    <lineage>
        <taxon>Eukaryota</taxon>
        <taxon>Fungi</taxon>
        <taxon>Dikarya</taxon>
        <taxon>Ascomycota</taxon>
        <taxon>Saccharomycotina</taxon>
        <taxon>Pichiomycetes</taxon>
        <taxon>Debaryomycetaceae</taxon>
        <taxon>Meyerozyma</taxon>
    </lineage>
</organism>
<dbReference type="Proteomes" id="UP000001997">
    <property type="component" value="Unassembled WGS sequence"/>
</dbReference>
<dbReference type="OrthoDB" id="6082470at2759"/>
<sequence>MVSIVFVSTDAVWCQFIRSHLPPQLFSVSVKNAPIDKVLQQCSINRPSAVVTPANSLGYMGGGFDRSILECINNKNLEQKIQELLAESHRGYLPISSAKIVDLAHLVSGPSFDFLISAPSMTVPEPIAPNHAKQLIFDTIWNVLVAAKNAPRTISTLIIPAFGTNWGQVHPHVSAASTLAATAIFHWPLNDMASRQSGLLRSSLALMYLEKDITKFGIPDHVKELGESCQLSQAVPLREWLCTL</sequence>
<dbReference type="VEuPathDB" id="FungiDB:PGUG_00614"/>
<evidence type="ECO:0000313" key="3">
    <source>
        <dbReference type="Proteomes" id="UP000001997"/>
    </source>
</evidence>
<keyword evidence="3" id="KW-1185">Reference proteome</keyword>
<dbReference type="Pfam" id="PF14519">
    <property type="entry name" value="Macro_2"/>
    <property type="match status" value="1"/>
</dbReference>
<feature type="domain" description="Macro" evidence="1">
    <location>
        <begin position="27"/>
        <end position="178"/>
    </location>
</feature>
<dbReference type="InterPro" id="IPR028071">
    <property type="entry name" value="Macro-like_dom"/>
</dbReference>
<dbReference type="SUPFAM" id="SSF52949">
    <property type="entry name" value="Macro domain-like"/>
    <property type="match status" value="1"/>
</dbReference>
<dbReference type="SMART" id="SM00506">
    <property type="entry name" value="A1pp"/>
    <property type="match status" value="1"/>
</dbReference>